<feature type="region of interest" description="Disordered" evidence="1">
    <location>
        <begin position="643"/>
        <end position="671"/>
    </location>
</feature>
<dbReference type="InterPro" id="IPR028890">
    <property type="entry name" value="Peptidase_C98"/>
</dbReference>
<feature type="region of interest" description="Disordered" evidence="1">
    <location>
        <begin position="173"/>
        <end position="193"/>
    </location>
</feature>
<dbReference type="InterPro" id="IPR029388">
    <property type="entry name" value="DUF4650"/>
</dbReference>
<gene>
    <name evidence="3" type="ORF">GDO54_000400</name>
</gene>
<evidence type="ECO:0000313" key="3">
    <source>
        <dbReference type="EMBL" id="DBA32623.1"/>
    </source>
</evidence>
<dbReference type="GO" id="GO:0015030">
    <property type="term" value="C:Cajal body"/>
    <property type="evidence" value="ECO:0007669"/>
    <property type="project" value="TreeGrafter"/>
</dbReference>
<proteinExistence type="predicted"/>
<reference evidence="3" key="1">
    <citation type="thesis" date="2020" institute="ProQuest LLC" country="789 East Eisenhower Parkway, Ann Arbor, MI, USA">
        <title>Comparative Genomics and Chromosome Evolution.</title>
        <authorList>
            <person name="Mudd A.B."/>
        </authorList>
    </citation>
    <scope>NUCLEOTIDE SEQUENCE</scope>
    <source>
        <strain evidence="3">1538</strain>
        <tissue evidence="3">Blood</tissue>
    </source>
</reference>
<dbReference type="PANTHER" id="PTHR15294:SF3">
    <property type="entry name" value="SUMO-SPECIFIC ISOPEPTIDASE USPL1"/>
    <property type="match status" value="1"/>
</dbReference>
<accession>A0AAV3AYX0</accession>
<protein>
    <recommendedName>
        <fullName evidence="2">USP domain-containing protein</fullName>
    </recommendedName>
</protein>
<dbReference type="GO" id="GO:0016926">
    <property type="term" value="P:protein desumoylation"/>
    <property type="evidence" value="ECO:0007669"/>
    <property type="project" value="TreeGrafter"/>
</dbReference>
<dbReference type="Proteomes" id="UP001181693">
    <property type="component" value="Unassembled WGS sequence"/>
</dbReference>
<dbReference type="EMBL" id="DYDO01000001">
    <property type="protein sequence ID" value="DBA32623.1"/>
    <property type="molecule type" value="Genomic_DNA"/>
</dbReference>
<comment type="caution">
    <text evidence="3">The sequence shown here is derived from an EMBL/GenBank/DDBJ whole genome shotgun (WGS) entry which is preliminary data.</text>
</comment>
<name>A0AAV3AYX0_PYXAD</name>
<dbReference type="Pfam" id="PF15499">
    <property type="entry name" value="Peptidase_C98"/>
    <property type="match status" value="1"/>
</dbReference>
<keyword evidence="4" id="KW-1185">Reference proteome</keyword>
<evidence type="ECO:0000256" key="1">
    <source>
        <dbReference type="SAM" id="MobiDB-lite"/>
    </source>
</evidence>
<evidence type="ECO:0000313" key="4">
    <source>
        <dbReference type="Proteomes" id="UP001181693"/>
    </source>
</evidence>
<feature type="compositionally biased region" description="Polar residues" evidence="1">
    <location>
        <begin position="962"/>
        <end position="983"/>
    </location>
</feature>
<dbReference type="GO" id="GO:0032183">
    <property type="term" value="F:SUMO binding"/>
    <property type="evidence" value="ECO:0007669"/>
    <property type="project" value="InterPro"/>
</dbReference>
<feature type="region of interest" description="Disordered" evidence="1">
    <location>
        <begin position="962"/>
        <end position="999"/>
    </location>
</feature>
<dbReference type="InterPro" id="IPR028889">
    <property type="entry name" value="USP"/>
</dbReference>
<feature type="domain" description="USP" evidence="2">
    <location>
        <begin position="230"/>
        <end position="492"/>
    </location>
</feature>
<dbReference type="GO" id="GO:0030576">
    <property type="term" value="P:Cajal body organization"/>
    <property type="evidence" value="ECO:0007669"/>
    <property type="project" value="InterPro"/>
</dbReference>
<dbReference type="PANTHER" id="PTHR15294">
    <property type="entry name" value="RETINOVIN-RELATED"/>
    <property type="match status" value="1"/>
</dbReference>
<organism evidence="3 4">
    <name type="scientific">Pyxicephalus adspersus</name>
    <name type="common">African bullfrog</name>
    <dbReference type="NCBI Taxonomy" id="30357"/>
    <lineage>
        <taxon>Eukaryota</taxon>
        <taxon>Metazoa</taxon>
        <taxon>Chordata</taxon>
        <taxon>Craniata</taxon>
        <taxon>Vertebrata</taxon>
        <taxon>Euteleostomi</taxon>
        <taxon>Amphibia</taxon>
        <taxon>Batrachia</taxon>
        <taxon>Anura</taxon>
        <taxon>Neobatrachia</taxon>
        <taxon>Ranoidea</taxon>
        <taxon>Pyxicephalidae</taxon>
        <taxon>Pyxicephalinae</taxon>
        <taxon>Pyxicephalus</taxon>
    </lineage>
</organism>
<evidence type="ECO:0000259" key="2">
    <source>
        <dbReference type="PROSITE" id="PS50235"/>
    </source>
</evidence>
<sequence>MEICNTVCPVPEKEHGSTELAMTYLSDNSISTKKLTEELVEPCEASTPPRKLQALFTNKDNSILDATGPSCHITSAMNECDNVDIAAPLPDSQLENSISTPTPCSQAGIVVDKKTSPLHETASAVKEISNEYTSATLPSDSEELKGTIKKLSFENTVLPDLLLDIQLEHRMEEQLSEAPSPASDTDLMDTDSADCKQSKEDNLLKTSLDKPCVQKNKIDSMEITDPERILQWKNRKSLCWLDCILSALVQSRTIAMMVAKQAPNKESIILHLFAKYDEAFELFTGSSKKKSGRPTKSEGCLHDVRMDIFKKLKPLLKCELGHNESPVFAFPLLLKLDPDFEKLFIHSFSWNFKCESCGYTYQDRCHKTITTFTKIVKDWHPLNAAHRSPCNKCSAVDQRREMRLETLQCMFMLHFVEGLPSSDLKTYAFPFGDHWYEIRTVIRYRDQHFSTWMANDDDTWLESDDLKGSFCRRHHKLRVRAEDLHVVIWERSNRKNIQDSSNLGSISENQTSIPTAEIKTCNNFSESLLGSPEAEPSEPASTKCLPQVELVSESIVSDPSTEHPPDHLVQTPVSVVPLSVIDKSSPLAGMEGYADDDVITLTLVEIPLDSEGYPVNSDPPNLGVIQVEESSDSVLQPALVEIHSDSKEPSQHTKPKKSMHSPSESPMSDTAAAPVCTIEQSPNQPGLQSKQTANMTATAIATSTPSYKSFGKKSVVDNLMCSLVKKDNSFLNSSLSKKTPQSKLWQSANLLKESDFNGATKKAENFDGFQAKSVSNNDKSSLLLSKFLNNSSSFKVPEEKTAPSVKSCLTQPALGHLKPGKNGLSFGKLLAKDGGSSEDKVQKLRMKLLKKLKAKKKELAIIEKISHSQQNGSHAGESNGVLPSGVNRRAHLQGFLQELQDHIDNVDNESIGTASSCTSICSSPGDAEFFAELFSPSPADNPGNDSRFLEMLADGFRISSDHSQQTAGLDHSMNNTTTQSTSGADAFPNASSHSSSGEESLNLLSSSTMAMLNDDADYLDSFVDIF</sequence>
<dbReference type="Pfam" id="PF15509">
    <property type="entry name" value="DUF4650"/>
    <property type="match status" value="1"/>
</dbReference>
<dbReference type="AlphaFoldDB" id="A0AAV3AYX0"/>
<dbReference type="PROSITE" id="PS50235">
    <property type="entry name" value="USP_3"/>
    <property type="match status" value="1"/>
</dbReference>
<dbReference type="InterPro" id="IPR033505">
    <property type="entry name" value="USPL1"/>
</dbReference>